<dbReference type="EMBL" id="JWZT01003801">
    <property type="protein sequence ID" value="KII65516.1"/>
    <property type="molecule type" value="Genomic_DNA"/>
</dbReference>
<dbReference type="OrthoDB" id="10601987at2759"/>
<organism evidence="1 2">
    <name type="scientific">Thelohanellus kitauei</name>
    <name type="common">Myxosporean</name>
    <dbReference type="NCBI Taxonomy" id="669202"/>
    <lineage>
        <taxon>Eukaryota</taxon>
        <taxon>Metazoa</taxon>
        <taxon>Cnidaria</taxon>
        <taxon>Myxozoa</taxon>
        <taxon>Myxosporea</taxon>
        <taxon>Bivalvulida</taxon>
        <taxon>Platysporina</taxon>
        <taxon>Myxobolidae</taxon>
        <taxon>Thelohanellus</taxon>
    </lineage>
</organism>
<keyword evidence="2" id="KW-1185">Reference proteome</keyword>
<gene>
    <name evidence="1" type="ORF">RF11_11132</name>
</gene>
<comment type="caution">
    <text evidence="1">The sequence shown here is derived from an EMBL/GenBank/DDBJ whole genome shotgun (WGS) entry which is preliminary data.</text>
</comment>
<dbReference type="Proteomes" id="UP000031668">
    <property type="component" value="Unassembled WGS sequence"/>
</dbReference>
<reference evidence="1 2" key="1">
    <citation type="journal article" date="2014" name="Genome Biol. Evol.">
        <title>The genome of the myxosporean Thelohanellus kitauei shows adaptations to nutrient acquisition within its fish host.</title>
        <authorList>
            <person name="Yang Y."/>
            <person name="Xiong J."/>
            <person name="Zhou Z."/>
            <person name="Huo F."/>
            <person name="Miao W."/>
            <person name="Ran C."/>
            <person name="Liu Y."/>
            <person name="Zhang J."/>
            <person name="Feng J."/>
            <person name="Wang M."/>
            <person name="Wang M."/>
            <person name="Wang L."/>
            <person name="Yao B."/>
        </authorList>
    </citation>
    <scope>NUCLEOTIDE SEQUENCE [LARGE SCALE GENOMIC DNA]</scope>
    <source>
        <strain evidence="1">Wuqing</strain>
    </source>
</reference>
<name>A0A0C2MEF5_THEKT</name>
<protein>
    <submittedName>
        <fullName evidence="1">Uncharacterized protein</fullName>
    </submittedName>
</protein>
<dbReference type="AlphaFoldDB" id="A0A0C2MEF5"/>
<evidence type="ECO:0000313" key="2">
    <source>
        <dbReference type="Proteomes" id="UP000031668"/>
    </source>
</evidence>
<accession>A0A0C2MEF5</accession>
<evidence type="ECO:0000313" key="1">
    <source>
        <dbReference type="EMBL" id="KII65516.1"/>
    </source>
</evidence>
<sequence>MESREVYLKKLENLLNTSINPILTYILFDPFKKSLSRPPDDYNMPHVEMGSEKHKYLSEIEVGINAFLLKLQKGGRTKFAESIKEYFDLNLKLQSDYDEISAGVDRLLSKTHGEQLKGQTLMEKLQIIENQALDTSLANLEIGTDDMELQISQEDLNKYVNFAIEKLAVALQKGALVSDLDSDTIVTMNTVVASFKSILEVFSKTPLEIGEEMTKKLDQECSEFVKNIDKSTTSLSNKFKQLKETIMGFEKKDFKNNVEIEELKTEQLIMLNKIQELQEEIQQKSLNEELNAHMLETTNKVAEVCETVMKYSTDLMNQGLIMRRAQGQHKKLSSSDSDFDADNLNVDDMLKLTDQYLDETPDAVQDEQLATTEAESAETARKREQLAVDLFSKINRLEEASESLVRLNASIMDSKKKISDLIKSLTIYSETADIKSAAPITTSEHLRLGESDSLKSKDITSLYRTVIISNDQNLDGSETLKDNRAQALVYPGMPESKSLSTEIEPDIIKNLEYLQMVSNDLLQLNTALLASKKAIEDSSIARNSQVDTFVQSLSIYSQKHIDPDHSEPQIETLNLKSLSDSSKHSINLTKSISDSQNNLNEHDRSVDEITKRLLEDTQLFSTQNKQHKVTTGPVTPSDVENLLACNRSLKGLNDQIFKSRSISEINEEFRNREIETFLDSAPLVSAAPKSDIADTKDLNNKPLLESLMDSVNNSNTLNSSLLDSSEKFEVFTILENRTINKIIDSMFLCSEFYSIPTISRGEFSNLDQRDRSFAQKRLLDETQLFSKQKLVTPSDFKNILTCITSLKGLNDQIFKSRSISEINKEFRNAKIETFLDTNPLVSVASKSDRITLKYIKHKPAVELFLDASKNSNNLNSSLLDSIKKFELYTILEAHTINNLIDSMFLFSESNLIPAISRGEYESSFDPITKRGLNASQSFSTQSKQGKITTELVTSSDFKNLLACNSSIKELNNQIFKSRSTSEINKESRDGKIEIFLDMISPVSVVPKSDSTELKDIKKMPLVQSFLDACKNSIDLNSSLLDSIKVCFLI</sequence>
<proteinExistence type="predicted"/>